<comment type="caution">
    <text evidence="1">The sequence shown here is derived from an EMBL/GenBank/DDBJ whole genome shotgun (WGS) entry which is preliminary data.</text>
</comment>
<dbReference type="EMBL" id="BPLR01014116">
    <property type="protein sequence ID" value="GIY66416.1"/>
    <property type="molecule type" value="Genomic_DNA"/>
</dbReference>
<keyword evidence="2" id="KW-1185">Reference proteome</keyword>
<dbReference type="Proteomes" id="UP001054945">
    <property type="component" value="Unassembled WGS sequence"/>
</dbReference>
<reference evidence="1 2" key="1">
    <citation type="submission" date="2021-06" db="EMBL/GenBank/DDBJ databases">
        <title>Caerostris extrusa draft genome.</title>
        <authorList>
            <person name="Kono N."/>
            <person name="Arakawa K."/>
        </authorList>
    </citation>
    <scope>NUCLEOTIDE SEQUENCE [LARGE SCALE GENOMIC DNA]</scope>
</reference>
<evidence type="ECO:0000313" key="1">
    <source>
        <dbReference type="EMBL" id="GIY66416.1"/>
    </source>
</evidence>
<gene>
    <name evidence="1" type="ORF">CEXT_198191</name>
</gene>
<dbReference type="AlphaFoldDB" id="A0AAV4V8I8"/>
<evidence type="ECO:0000313" key="2">
    <source>
        <dbReference type="Proteomes" id="UP001054945"/>
    </source>
</evidence>
<organism evidence="1 2">
    <name type="scientific">Caerostris extrusa</name>
    <name type="common">Bark spider</name>
    <name type="synonym">Caerostris bankana</name>
    <dbReference type="NCBI Taxonomy" id="172846"/>
    <lineage>
        <taxon>Eukaryota</taxon>
        <taxon>Metazoa</taxon>
        <taxon>Ecdysozoa</taxon>
        <taxon>Arthropoda</taxon>
        <taxon>Chelicerata</taxon>
        <taxon>Arachnida</taxon>
        <taxon>Araneae</taxon>
        <taxon>Araneomorphae</taxon>
        <taxon>Entelegynae</taxon>
        <taxon>Araneoidea</taxon>
        <taxon>Araneidae</taxon>
        <taxon>Caerostris</taxon>
    </lineage>
</organism>
<name>A0AAV4V8I8_CAEEX</name>
<protein>
    <submittedName>
        <fullName evidence="1">Uncharacterized protein</fullName>
    </submittedName>
</protein>
<proteinExistence type="predicted"/>
<sequence>MRTVVRLRRPSIWKGEWKIPMREETVAVDERMPEENCISNPSPIHTLNGCPTEQAVYSHFDPHVPEGGKIDLTDGLRLKGRGKPLIVLRTSISISSSASPFSIREGGK</sequence>
<accession>A0AAV4V8I8</accession>